<proteinExistence type="inferred from homology"/>
<evidence type="ECO:0000313" key="3">
    <source>
        <dbReference type="EMBL" id="AFV00240.2"/>
    </source>
</evidence>
<dbReference type="Proteomes" id="UP000000466">
    <property type="component" value="Chromosome"/>
</dbReference>
<dbReference type="RefSeq" id="WP_016389695.1">
    <property type="nucleotide sequence ID" value="NC_018868.3"/>
</dbReference>
<dbReference type="HOGENOM" id="CLU_049702_0_0_6"/>
<feature type="region of interest" description="Disordered" evidence="2">
    <location>
        <begin position="60"/>
        <end position="110"/>
    </location>
</feature>
<name>K4KM48_SIMAS</name>
<dbReference type="NCBIfam" id="NF003707">
    <property type="entry name" value="PRK05325.1-2"/>
    <property type="match status" value="1"/>
</dbReference>
<dbReference type="EMBL" id="CP003746">
    <property type="protein sequence ID" value="AFV00240.2"/>
    <property type="molecule type" value="Genomic_DNA"/>
</dbReference>
<feature type="compositionally biased region" description="Gly residues" evidence="2">
    <location>
        <begin position="92"/>
        <end position="102"/>
    </location>
</feature>
<dbReference type="PANTHER" id="PTHR30510">
    <property type="entry name" value="UPF0229 PROTEIN YEAH"/>
    <property type="match status" value="1"/>
</dbReference>
<dbReference type="Pfam" id="PF04285">
    <property type="entry name" value="DUF444"/>
    <property type="match status" value="1"/>
</dbReference>
<sequence>MSYVVDRRLNSKNKSTVNRQRFLRRYKDHIKKAVSDAVNNRSITDVERGEKISIPTRDISEPVFHHGRGGRNERVHPGNKEFNAGDRVPRPQGGGGGGGAGSGASDQGEGMDDFVFQITQDEFLNFMFEDLELPNLVKRQLSGSEEFKLHRAGIANEGNPGRVNIVRSLRAANARRIALTGGKRKQLAAIEAELAALMTQDEVLRDHARIEVLEQEAAQLRARLKKVPWLDDFDLKYNLLVKHPVPKSKAVMFCLMDVSGSMTQETKDMAKRFFILLYLFLQRNYERTEVVFIRHHTSAKEVDEQDFFYSRETGGTIVSSALKLMDEVIEERYSPSEWNIYGAQASDGDNWNDDSSVCRELMVQKILPKSQYFAYIEITPRQHQALWEEYARVADSQSDAFAMQQIKAVGDIYPVFRELFQKKHHDA</sequence>
<keyword evidence="4" id="KW-1185">Reference proteome</keyword>
<comment type="similarity">
    <text evidence="1">Belongs to the UPF0229 family.</text>
</comment>
<dbReference type="InterPro" id="IPR006698">
    <property type="entry name" value="UPF0229"/>
</dbReference>
<dbReference type="PANTHER" id="PTHR30510:SF2">
    <property type="entry name" value="UPF0229 PROTEIN YEAH"/>
    <property type="match status" value="1"/>
</dbReference>
<accession>K4KM48</accession>
<dbReference type="NCBIfam" id="NF003708">
    <property type="entry name" value="PRK05325.1-3"/>
    <property type="match status" value="1"/>
</dbReference>
<evidence type="ECO:0000256" key="2">
    <source>
        <dbReference type="SAM" id="MobiDB-lite"/>
    </source>
</evidence>
<dbReference type="eggNOG" id="COG2718">
    <property type="taxonomic scope" value="Bacteria"/>
</dbReference>
<organism evidence="3 4">
    <name type="scientific">Simiduia agarivorans (strain DSM 21679 / JCM 13881 / BCRC 17597 / SA1)</name>
    <dbReference type="NCBI Taxonomy" id="1117647"/>
    <lineage>
        <taxon>Bacteria</taxon>
        <taxon>Pseudomonadati</taxon>
        <taxon>Pseudomonadota</taxon>
        <taxon>Gammaproteobacteria</taxon>
        <taxon>Cellvibrionales</taxon>
        <taxon>Cellvibrionaceae</taxon>
        <taxon>Simiduia</taxon>
    </lineage>
</organism>
<dbReference type="KEGG" id="saga:M5M_15535"/>
<evidence type="ECO:0000256" key="1">
    <source>
        <dbReference type="HAMAP-Rule" id="MF_01232"/>
    </source>
</evidence>
<gene>
    <name evidence="3" type="ordered locus">M5M_15535</name>
</gene>
<feature type="compositionally biased region" description="Basic and acidic residues" evidence="2">
    <location>
        <begin position="60"/>
        <end position="89"/>
    </location>
</feature>
<evidence type="ECO:0000313" key="4">
    <source>
        <dbReference type="Proteomes" id="UP000000466"/>
    </source>
</evidence>
<dbReference type="OrthoDB" id="9788289at2"/>
<dbReference type="HAMAP" id="MF_01232">
    <property type="entry name" value="UPF0229"/>
    <property type="match status" value="1"/>
</dbReference>
<reference evidence="3 4" key="1">
    <citation type="journal article" date="2013" name="Genome Announc.">
        <title>Complete genome sequence of Simiduia agarivorans SA1(T), a marine bacterium able to degrade a variety of polysaccharides.</title>
        <authorList>
            <person name="Lin S.Y."/>
            <person name="Shieh W.Y."/>
            <person name="Chen J.S."/>
            <person name="Tang S.L."/>
        </authorList>
    </citation>
    <scope>NUCLEOTIDE SEQUENCE [LARGE SCALE GENOMIC DNA]</scope>
    <source>
        <strain evidence="4">DSM 21679 / JCM 13881 / BCRC 17597 / SA1</strain>
    </source>
</reference>
<dbReference type="AlphaFoldDB" id="K4KM48"/>
<protein>
    <recommendedName>
        <fullName evidence="1">UPF0229 protein M5M_15535</fullName>
    </recommendedName>
</protein>
<dbReference type="STRING" id="1117647.M5M_15535"/>